<protein>
    <submittedName>
        <fullName evidence="1">Uncharacterized protein</fullName>
    </submittedName>
</protein>
<keyword evidence="2" id="KW-1185">Reference proteome</keyword>
<proteinExistence type="predicted"/>
<dbReference type="EMBL" id="CP109109">
    <property type="protein sequence ID" value="WSB99894.1"/>
    <property type="molecule type" value="Genomic_DNA"/>
</dbReference>
<dbReference type="Proteomes" id="UP001348369">
    <property type="component" value="Chromosome"/>
</dbReference>
<evidence type="ECO:0000313" key="1">
    <source>
        <dbReference type="EMBL" id="WSB99894.1"/>
    </source>
</evidence>
<sequence length="114" mass="11044">MTATATSTTSATATARIPAAAVAAGGLVGGYGIARWTKKRPLGGVALAAAGTVAARQWHRTGGTKAAVGLSVAYVAAFAGSHPLAKKIGAWPAVFTVAGGVAVASWAVSRRAGG</sequence>
<name>A0ACD4ZN27_9ACTN</name>
<reference evidence="1" key="1">
    <citation type="submission" date="2022-10" db="EMBL/GenBank/DDBJ databases">
        <title>The complete genomes of actinobacterial strains from the NBC collection.</title>
        <authorList>
            <person name="Joergensen T.S."/>
            <person name="Alvarez Arevalo M."/>
            <person name="Sterndorff E.B."/>
            <person name="Faurdal D."/>
            <person name="Vuksanovic O."/>
            <person name="Mourched A.-S."/>
            <person name="Charusanti P."/>
            <person name="Shaw S."/>
            <person name="Blin K."/>
            <person name="Weber T."/>
        </authorList>
    </citation>
    <scope>NUCLEOTIDE SEQUENCE</scope>
    <source>
        <strain evidence="1">NBC 01771</strain>
    </source>
</reference>
<accession>A0ACD4ZN27</accession>
<evidence type="ECO:0000313" key="2">
    <source>
        <dbReference type="Proteomes" id="UP001348369"/>
    </source>
</evidence>
<organism evidence="1 2">
    <name type="scientific">Streptomyces scopuliridis</name>
    <dbReference type="NCBI Taxonomy" id="452529"/>
    <lineage>
        <taxon>Bacteria</taxon>
        <taxon>Bacillati</taxon>
        <taxon>Actinomycetota</taxon>
        <taxon>Actinomycetes</taxon>
        <taxon>Kitasatosporales</taxon>
        <taxon>Streptomycetaceae</taxon>
        <taxon>Streptomyces</taxon>
    </lineage>
</organism>
<gene>
    <name evidence="1" type="ORF">OG835_24790</name>
</gene>